<evidence type="ECO:0000313" key="3">
    <source>
        <dbReference type="Proteomes" id="UP001589793"/>
    </source>
</evidence>
<organism evidence="2 3">
    <name type="scientific">Brachybacterium hainanense</name>
    <dbReference type="NCBI Taxonomy" id="1541174"/>
    <lineage>
        <taxon>Bacteria</taxon>
        <taxon>Bacillati</taxon>
        <taxon>Actinomycetota</taxon>
        <taxon>Actinomycetes</taxon>
        <taxon>Micrococcales</taxon>
        <taxon>Dermabacteraceae</taxon>
        <taxon>Brachybacterium</taxon>
    </lineage>
</organism>
<dbReference type="InterPro" id="IPR051678">
    <property type="entry name" value="AGP_Transferase"/>
</dbReference>
<dbReference type="Pfam" id="PF01636">
    <property type="entry name" value="APH"/>
    <property type="match status" value="1"/>
</dbReference>
<comment type="caution">
    <text evidence="2">The sequence shown here is derived from an EMBL/GenBank/DDBJ whole genome shotgun (WGS) entry which is preliminary data.</text>
</comment>
<protein>
    <submittedName>
        <fullName evidence="2">Phosphotransferase family protein</fullName>
    </submittedName>
</protein>
<dbReference type="InterPro" id="IPR011009">
    <property type="entry name" value="Kinase-like_dom_sf"/>
</dbReference>
<keyword evidence="3" id="KW-1185">Reference proteome</keyword>
<evidence type="ECO:0000259" key="1">
    <source>
        <dbReference type="Pfam" id="PF01636"/>
    </source>
</evidence>
<proteinExistence type="predicted"/>
<dbReference type="Proteomes" id="UP001589793">
    <property type="component" value="Unassembled WGS sequence"/>
</dbReference>
<gene>
    <name evidence="2" type="ORF">ACFFF6_12265</name>
</gene>
<feature type="domain" description="Aminoglycoside phosphotransferase" evidence="1">
    <location>
        <begin position="118"/>
        <end position="336"/>
    </location>
</feature>
<dbReference type="PANTHER" id="PTHR21310">
    <property type="entry name" value="AMINOGLYCOSIDE PHOSPHOTRANSFERASE-RELATED-RELATED"/>
    <property type="match status" value="1"/>
</dbReference>
<dbReference type="SUPFAM" id="SSF56112">
    <property type="entry name" value="Protein kinase-like (PK-like)"/>
    <property type="match status" value="1"/>
</dbReference>
<reference evidence="2 3" key="1">
    <citation type="submission" date="2024-09" db="EMBL/GenBank/DDBJ databases">
        <authorList>
            <person name="Sun Q."/>
            <person name="Mori K."/>
        </authorList>
    </citation>
    <scope>NUCLEOTIDE SEQUENCE [LARGE SCALE GENOMIC DNA]</scope>
    <source>
        <strain evidence="2 3">CICC 10874</strain>
    </source>
</reference>
<sequence length="382" mass="41220">MTPEDLALLQALDPALPGIALLADAETVLDIGYLRWKPGTSLVAGVLTPLGPGFLLCAAPPARAKVDKLVSRAPEGGVLRHDPGRRAVLARPAADRDLPGLRRLPGEATQVLAYKPQRRWVGRVAEPGSSPAGPVLRLYRKGLLPGTAARWPGPEDAPFRIPRVLDLDARRSCMATEHLSGRPLLDAAVDAAERREAMRALGEALARWHARPAPARAATGRTGIVAAHRQLLRLLPDEHRRLARLAARLEHLERSRTDEGRVVWCHGDLSADQVLLGNERAPGIALLDWDRSGAGSPARDLAEADAAGLDDGGDGPGLPEPLRAALLEGYERRAPLPRGLSAARARACFVRAAEPFRRALPGWPALMRARLDRTETLLEELR</sequence>
<accession>A0ABV6RCN9</accession>
<dbReference type="RefSeq" id="WP_376981100.1">
    <property type="nucleotide sequence ID" value="NZ_JBHLSV010000014.1"/>
</dbReference>
<dbReference type="Gene3D" id="3.90.1200.10">
    <property type="match status" value="1"/>
</dbReference>
<name>A0ABV6RCN9_9MICO</name>
<evidence type="ECO:0000313" key="2">
    <source>
        <dbReference type="EMBL" id="MFC0674733.1"/>
    </source>
</evidence>
<dbReference type="InterPro" id="IPR002575">
    <property type="entry name" value="Aminoglycoside_PTrfase"/>
</dbReference>
<dbReference type="EMBL" id="JBHLSV010000014">
    <property type="protein sequence ID" value="MFC0674733.1"/>
    <property type="molecule type" value="Genomic_DNA"/>
</dbReference>